<dbReference type="EMBL" id="JANPWB010000008">
    <property type="protein sequence ID" value="KAJ1166570.1"/>
    <property type="molecule type" value="Genomic_DNA"/>
</dbReference>
<evidence type="ECO:0000256" key="1">
    <source>
        <dbReference type="SAM" id="MobiDB-lite"/>
    </source>
</evidence>
<evidence type="ECO:0000313" key="3">
    <source>
        <dbReference type="Proteomes" id="UP001066276"/>
    </source>
</evidence>
<protein>
    <submittedName>
        <fullName evidence="2">Uncharacterized protein</fullName>
    </submittedName>
</protein>
<comment type="caution">
    <text evidence="2">The sequence shown here is derived from an EMBL/GenBank/DDBJ whole genome shotgun (WGS) entry which is preliminary data.</text>
</comment>
<keyword evidence="3" id="KW-1185">Reference proteome</keyword>
<name>A0AAV7SQZ9_PLEWA</name>
<proteinExistence type="predicted"/>
<dbReference type="AlphaFoldDB" id="A0AAV7SQZ9"/>
<evidence type="ECO:0000313" key="2">
    <source>
        <dbReference type="EMBL" id="KAJ1166570.1"/>
    </source>
</evidence>
<accession>A0AAV7SQZ9</accession>
<dbReference type="Proteomes" id="UP001066276">
    <property type="component" value="Chromosome 4_2"/>
</dbReference>
<feature type="region of interest" description="Disordered" evidence="1">
    <location>
        <begin position="1"/>
        <end position="37"/>
    </location>
</feature>
<gene>
    <name evidence="2" type="ORF">NDU88_006969</name>
</gene>
<organism evidence="2 3">
    <name type="scientific">Pleurodeles waltl</name>
    <name type="common">Iberian ribbed newt</name>
    <dbReference type="NCBI Taxonomy" id="8319"/>
    <lineage>
        <taxon>Eukaryota</taxon>
        <taxon>Metazoa</taxon>
        <taxon>Chordata</taxon>
        <taxon>Craniata</taxon>
        <taxon>Vertebrata</taxon>
        <taxon>Euteleostomi</taxon>
        <taxon>Amphibia</taxon>
        <taxon>Batrachia</taxon>
        <taxon>Caudata</taxon>
        <taxon>Salamandroidea</taxon>
        <taxon>Salamandridae</taxon>
        <taxon>Pleurodelinae</taxon>
        <taxon>Pleurodeles</taxon>
    </lineage>
</organism>
<sequence length="147" mass="16322">MISSAGAEPLGWQRPKEVRRRPPTTRGGETRRPGALPLSSQSLHRTCWGARMERCIFKLAAGAGTLLWHSDQSNRRTDGVHCPRHHCRVQLNYVLTASQERLHTPLFIALRPRPSPVSRVKHGNKVMESPDGSLQGLRCCLSASRAG</sequence>
<reference evidence="2" key="1">
    <citation type="journal article" date="2022" name="bioRxiv">
        <title>Sequencing and chromosome-scale assembly of the giantPleurodeles waltlgenome.</title>
        <authorList>
            <person name="Brown T."/>
            <person name="Elewa A."/>
            <person name="Iarovenko S."/>
            <person name="Subramanian E."/>
            <person name="Araus A.J."/>
            <person name="Petzold A."/>
            <person name="Susuki M."/>
            <person name="Suzuki K.-i.T."/>
            <person name="Hayashi T."/>
            <person name="Toyoda A."/>
            <person name="Oliveira C."/>
            <person name="Osipova E."/>
            <person name="Leigh N.D."/>
            <person name="Simon A."/>
            <person name="Yun M.H."/>
        </authorList>
    </citation>
    <scope>NUCLEOTIDE SEQUENCE</scope>
    <source>
        <strain evidence="2">20211129_DDA</strain>
        <tissue evidence="2">Liver</tissue>
    </source>
</reference>